<feature type="transmembrane region" description="Helical" evidence="1">
    <location>
        <begin position="143"/>
        <end position="161"/>
    </location>
</feature>
<keyword evidence="1" id="KW-0812">Transmembrane</keyword>
<reference evidence="2 3" key="1">
    <citation type="submission" date="2024-03" db="EMBL/GenBank/DDBJ databases">
        <title>Aquirufa genome sequencing.</title>
        <authorList>
            <person name="Pitt A."/>
            <person name="Hahn M.W."/>
        </authorList>
    </citation>
    <scope>NUCLEOTIDE SEQUENCE [LARGE SCALE GENOMIC DNA]</scope>
    <source>
        <strain evidence="2 3">OSTEICH-129V</strain>
    </source>
</reference>
<proteinExistence type="predicted"/>
<name>A0ABW6DI30_9BACT</name>
<evidence type="ECO:0000256" key="1">
    <source>
        <dbReference type="SAM" id="Phobius"/>
    </source>
</evidence>
<gene>
    <name evidence="2" type="ORF">U0R10_08130</name>
</gene>
<evidence type="ECO:0000313" key="2">
    <source>
        <dbReference type="EMBL" id="MFD3394585.1"/>
    </source>
</evidence>
<dbReference type="EMBL" id="JBBKXZ010000002">
    <property type="protein sequence ID" value="MFD3394585.1"/>
    <property type="molecule type" value="Genomic_DNA"/>
</dbReference>
<keyword evidence="1" id="KW-1133">Transmembrane helix</keyword>
<sequence>MMQNKPVQIKGQFIEDSAKIGQDIHYSLRVIHPKGQEIFFPSINQRFGQLQPVKKDYFTTKTQGNLSVDSAVYTFKSFSIEDYQLLQIPVYTWADADCTLLADKPDTIFLKRLVPNAKSIDLDSLYQTIPIPPLQPKADVKNVLWGGASLIILIGLVYWLFGNRIERGLRIYLLWRKNIEFKRSFQRLQRNISNTNKGLQNLENAFSLWKNYLENLTKLPFSTFTTTEMVDNLKDKRLVKVLKEVDSAIYGGNFSEKTVDAVKLLTEIAQSLYLTEREKISLEKKNG</sequence>
<dbReference type="RefSeq" id="WP_377983465.1">
    <property type="nucleotide sequence ID" value="NZ_JBBKXZ010000002.1"/>
</dbReference>
<accession>A0ABW6DI30</accession>
<evidence type="ECO:0008006" key="4">
    <source>
        <dbReference type="Google" id="ProtNLM"/>
    </source>
</evidence>
<organism evidence="2 3">
    <name type="scientific">Aquirufa avitistagni</name>
    <dbReference type="NCBI Taxonomy" id="3104728"/>
    <lineage>
        <taxon>Bacteria</taxon>
        <taxon>Pseudomonadati</taxon>
        <taxon>Bacteroidota</taxon>
        <taxon>Cytophagia</taxon>
        <taxon>Cytophagales</taxon>
        <taxon>Flectobacillaceae</taxon>
        <taxon>Aquirufa</taxon>
    </lineage>
</organism>
<comment type="caution">
    <text evidence="2">The sequence shown here is derived from an EMBL/GenBank/DDBJ whole genome shotgun (WGS) entry which is preliminary data.</text>
</comment>
<protein>
    <recommendedName>
        <fullName evidence="4">Protein BatD</fullName>
    </recommendedName>
</protein>
<keyword evidence="1" id="KW-0472">Membrane</keyword>
<keyword evidence="3" id="KW-1185">Reference proteome</keyword>
<dbReference type="Proteomes" id="UP001598138">
    <property type="component" value="Unassembled WGS sequence"/>
</dbReference>
<evidence type="ECO:0000313" key="3">
    <source>
        <dbReference type="Proteomes" id="UP001598138"/>
    </source>
</evidence>